<sequence>MAQEHTARAAIAGISSMAMRPILALLAARYECETGRCVTIVSVGGVEASLRVRAGETFDFAVLASDAIERLAADGLVDPESRVDVARSGVAVAVAVGATHPEIGSEAALRDAILRAGRIGISTGPSGNALLHLFERWGIAREMAARVVQAAPGVPVGALIANGEVELGFQQLSELMTMPGVDIVGPLPPEIHAVTVFSGAICATSRRRDETLRFLAWLTSGEADAAKCEHGMEPA</sequence>
<keyword evidence="1" id="KW-0413">Isomerase</keyword>
<gene>
    <name evidence="1" type="primary">ais_1</name>
    <name evidence="1" type="ORF">LMG28688_01695</name>
</gene>
<name>A0A6J5FNS2_9BURK</name>
<dbReference type="InterPro" id="IPR050682">
    <property type="entry name" value="ModA/WtpA"/>
</dbReference>
<dbReference type="SUPFAM" id="SSF53850">
    <property type="entry name" value="Periplasmic binding protein-like II"/>
    <property type="match status" value="1"/>
</dbReference>
<dbReference type="EMBL" id="CADIKL010000006">
    <property type="protein sequence ID" value="CAB3783673.1"/>
    <property type="molecule type" value="Genomic_DNA"/>
</dbReference>
<dbReference type="RefSeq" id="WP_175194706.1">
    <property type="nucleotide sequence ID" value="NZ_CADIKL010000006.1"/>
</dbReference>
<dbReference type="Gene3D" id="3.40.190.10">
    <property type="entry name" value="Periplasmic binding protein-like II"/>
    <property type="match status" value="2"/>
</dbReference>
<dbReference type="GO" id="GO:0047614">
    <property type="term" value="F:aconitate delta-isomerase activity"/>
    <property type="evidence" value="ECO:0007669"/>
    <property type="project" value="UniProtKB-EC"/>
</dbReference>
<proteinExistence type="predicted"/>
<dbReference type="GO" id="GO:0030973">
    <property type="term" value="F:molybdate ion binding"/>
    <property type="evidence" value="ECO:0007669"/>
    <property type="project" value="TreeGrafter"/>
</dbReference>
<evidence type="ECO:0000313" key="2">
    <source>
        <dbReference type="Proteomes" id="UP000494119"/>
    </source>
</evidence>
<keyword evidence="2" id="KW-1185">Reference proteome</keyword>
<dbReference type="PANTHER" id="PTHR30632">
    <property type="entry name" value="MOLYBDATE-BINDING PERIPLASMIC PROTEIN"/>
    <property type="match status" value="1"/>
</dbReference>
<dbReference type="GO" id="GO:0015689">
    <property type="term" value="P:molybdate ion transport"/>
    <property type="evidence" value="ECO:0007669"/>
    <property type="project" value="TreeGrafter"/>
</dbReference>
<dbReference type="Pfam" id="PF13531">
    <property type="entry name" value="SBP_bac_11"/>
    <property type="match status" value="1"/>
</dbReference>
<protein>
    <submittedName>
        <fullName evidence="1">Aconitate isomerase</fullName>
        <ecNumber evidence="1">5.3.3.7</ecNumber>
    </submittedName>
</protein>
<dbReference type="Proteomes" id="UP000494119">
    <property type="component" value="Unassembled WGS sequence"/>
</dbReference>
<accession>A0A6J5FNS2</accession>
<dbReference type="PANTHER" id="PTHR30632:SF11">
    <property type="entry name" value="BLR4797 PROTEIN"/>
    <property type="match status" value="1"/>
</dbReference>
<reference evidence="1 2" key="1">
    <citation type="submission" date="2020-04" db="EMBL/GenBank/DDBJ databases">
        <authorList>
            <person name="De Canck E."/>
        </authorList>
    </citation>
    <scope>NUCLEOTIDE SEQUENCE [LARGE SCALE GENOMIC DNA]</scope>
    <source>
        <strain evidence="1 2">LMG 28688</strain>
    </source>
</reference>
<dbReference type="EC" id="5.3.3.7" evidence="1"/>
<dbReference type="AlphaFoldDB" id="A0A6J5FNS2"/>
<evidence type="ECO:0000313" key="1">
    <source>
        <dbReference type="EMBL" id="CAB3783673.1"/>
    </source>
</evidence>
<organism evidence="1 2">
    <name type="scientific">Paraburkholderia caffeinitolerans</name>
    <dbReference type="NCBI Taxonomy" id="1723730"/>
    <lineage>
        <taxon>Bacteria</taxon>
        <taxon>Pseudomonadati</taxon>
        <taxon>Pseudomonadota</taxon>
        <taxon>Betaproteobacteria</taxon>
        <taxon>Burkholderiales</taxon>
        <taxon>Burkholderiaceae</taxon>
        <taxon>Paraburkholderia</taxon>
    </lineage>
</organism>